<dbReference type="Pfam" id="PF02518">
    <property type="entry name" value="HATPase_c"/>
    <property type="match status" value="1"/>
</dbReference>
<reference evidence="5" key="1">
    <citation type="submission" date="2020-05" db="EMBL/GenBank/DDBJ databases">
        <title>Chitinophaga laudate sp. nov., isolated from a tropical peat swamp.</title>
        <authorList>
            <person name="Goh C.B.S."/>
            <person name="Lee M.S."/>
            <person name="Parimannan S."/>
            <person name="Pasbakhsh P."/>
            <person name="Yule C.M."/>
            <person name="Rajandas H."/>
            <person name="Loke S."/>
            <person name="Croft L."/>
            <person name="Tan J.B.L."/>
        </authorList>
    </citation>
    <scope>NUCLEOTIDE SEQUENCE</scope>
    <source>
        <strain evidence="5">Mgbs1</strain>
    </source>
</reference>
<dbReference type="PRINTS" id="PR00344">
    <property type="entry name" value="BCTRLSENSOR"/>
</dbReference>
<dbReference type="Proteomes" id="UP000281028">
    <property type="component" value="Unassembled WGS sequence"/>
</dbReference>
<feature type="domain" description="Histidine kinase" evidence="4">
    <location>
        <begin position="102"/>
        <end position="318"/>
    </location>
</feature>
<accession>A0A9Q5GV92</accession>
<evidence type="ECO:0000256" key="3">
    <source>
        <dbReference type="ARBA" id="ARBA00022553"/>
    </source>
</evidence>
<evidence type="ECO:0000259" key="4">
    <source>
        <dbReference type="PROSITE" id="PS50109"/>
    </source>
</evidence>
<dbReference type="InterPro" id="IPR003594">
    <property type="entry name" value="HATPase_dom"/>
</dbReference>
<protein>
    <recommendedName>
        <fullName evidence="2">histidine kinase</fullName>
        <ecNumber evidence="2">2.7.13.3</ecNumber>
    </recommendedName>
</protein>
<evidence type="ECO:0000256" key="2">
    <source>
        <dbReference type="ARBA" id="ARBA00012438"/>
    </source>
</evidence>
<keyword evidence="6" id="KW-1185">Reference proteome</keyword>
<proteinExistence type="predicted"/>
<dbReference type="PROSITE" id="PS50109">
    <property type="entry name" value="HIS_KIN"/>
    <property type="match status" value="1"/>
</dbReference>
<dbReference type="InterPro" id="IPR036097">
    <property type="entry name" value="HisK_dim/P_sf"/>
</dbReference>
<comment type="catalytic activity">
    <reaction evidence="1">
        <text>ATP + protein L-histidine = ADP + protein N-phospho-L-histidine.</text>
        <dbReference type="EC" id="2.7.13.3"/>
    </reaction>
</comment>
<keyword evidence="5" id="KW-0418">Kinase</keyword>
<organism evidence="5 6">
    <name type="scientific">Chitinophaga solisilvae</name>
    <dbReference type="NCBI Taxonomy" id="1233460"/>
    <lineage>
        <taxon>Bacteria</taxon>
        <taxon>Pseudomonadati</taxon>
        <taxon>Bacteroidota</taxon>
        <taxon>Chitinophagia</taxon>
        <taxon>Chitinophagales</taxon>
        <taxon>Chitinophagaceae</taxon>
        <taxon>Chitinophaga</taxon>
    </lineage>
</organism>
<evidence type="ECO:0000256" key="1">
    <source>
        <dbReference type="ARBA" id="ARBA00000085"/>
    </source>
</evidence>
<dbReference type="Gene3D" id="3.30.565.10">
    <property type="entry name" value="Histidine kinase-like ATPase, C-terminal domain"/>
    <property type="match status" value="1"/>
</dbReference>
<dbReference type="PANTHER" id="PTHR43547">
    <property type="entry name" value="TWO-COMPONENT HISTIDINE KINASE"/>
    <property type="match status" value="1"/>
</dbReference>
<dbReference type="InterPro" id="IPR036890">
    <property type="entry name" value="HATPase_C_sf"/>
</dbReference>
<keyword evidence="5" id="KW-0808">Transferase</keyword>
<dbReference type="InterPro" id="IPR004358">
    <property type="entry name" value="Sig_transdc_His_kin-like_C"/>
</dbReference>
<dbReference type="EMBL" id="RIAR02000001">
    <property type="protein sequence ID" value="NSL86153.1"/>
    <property type="molecule type" value="Genomic_DNA"/>
</dbReference>
<dbReference type="EC" id="2.7.13.3" evidence="2"/>
<keyword evidence="3" id="KW-0597">Phosphoprotein</keyword>
<dbReference type="InterPro" id="IPR005467">
    <property type="entry name" value="His_kinase_dom"/>
</dbReference>
<dbReference type="SUPFAM" id="SSF47384">
    <property type="entry name" value="Homodimeric domain of signal transducing histidine kinase"/>
    <property type="match status" value="1"/>
</dbReference>
<dbReference type="PANTHER" id="PTHR43547:SF2">
    <property type="entry name" value="HYBRID SIGNAL TRANSDUCTION HISTIDINE KINASE C"/>
    <property type="match status" value="1"/>
</dbReference>
<evidence type="ECO:0000313" key="6">
    <source>
        <dbReference type="Proteomes" id="UP000281028"/>
    </source>
</evidence>
<dbReference type="AlphaFoldDB" id="A0A9Q5GV92"/>
<dbReference type="SMART" id="SM00387">
    <property type="entry name" value="HATPase_c"/>
    <property type="match status" value="1"/>
</dbReference>
<dbReference type="GO" id="GO:0000155">
    <property type="term" value="F:phosphorelay sensor kinase activity"/>
    <property type="evidence" value="ECO:0007669"/>
    <property type="project" value="InterPro"/>
</dbReference>
<dbReference type="SUPFAM" id="SSF55874">
    <property type="entry name" value="ATPase domain of HSP90 chaperone/DNA topoisomerase II/histidine kinase"/>
    <property type="match status" value="1"/>
</dbReference>
<gene>
    <name evidence="5" type="ORF">ECE50_004890</name>
</gene>
<dbReference type="Gene3D" id="1.10.287.130">
    <property type="match status" value="1"/>
</dbReference>
<evidence type="ECO:0000313" key="5">
    <source>
        <dbReference type="EMBL" id="NSL86153.1"/>
    </source>
</evidence>
<name>A0A9Q5GV92_9BACT</name>
<comment type="caution">
    <text evidence="5">The sequence shown here is derived from an EMBL/GenBank/DDBJ whole genome shotgun (WGS) entry which is preliminary data.</text>
</comment>
<sequence>MEKQCLLMYPEWHHQPFRLTKQDIEHPATVIETFIDDYTLPEIRLLLSKWINRVLISQAPEPLEYLWFREELERFIEASFLFHRNKSITDSTESALRDFIAMIAHEIKGQLTGIVHTFQCIEEYMGANTDKANTYLQLAWGMSRNALSILQNMLATTSIQTGKMKIQVTKKQLSIQRFISSCIASIKPEEHPSQIKVVTQFKLTADLVISTDNTKLRQIIVNLLQNAFKYATQKSFIKVYTTESRKHLIIKVYNVGDTIPEDKIKTLFTPFHQLENGKAGVGLGLYLSKTYAALLGGNITVSSSKKGVTVFSVTLPKR</sequence>